<dbReference type="Pfam" id="PF11716">
    <property type="entry name" value="MDMPI_N"/>
    <property type="match status" value="1"/>
</dbReference>
<gene>
    <name evidence="2" type="ORF">ACFQV2_23745</name>
</gene>
<comment type="caution">
    <text evidence="2">The sequence shown here is derived from an EMBL/GenBank/DDBJ whole genome shotgun (WGS) entry which is preliminary data.</text>
</comment>
<dbReference type="SUPFAM" id="SSF55718">
    <property type="entry name" value="SCP-like"/>
    <property type="match status" value="1"/>
</dbReference>
<dbReference type="InterPro" id="IPR017517">
    <property type="entry name" value="Maleyloyr_isom"/>
</dbReference>
<keyword evidence="3" id="KW-1185">Reference proteome</keyword>
<dbReference type="InterPro" id="IPR024344">
    <property type="entry name" value="MDMPI_metal-binding"/>
</dbReference>
<sequence length="240" mass="25193">MTRSTATSAPADRAATALDAVRAATEPLLAAVAGLDQRALAGPSLLPGWTRGHVVTHLARNADALVNLLTWARTGIEHPAYPSRADRDADIHAGHDRMARVQREDLIAAGERFLHEASRLDADAWGATLFHPSGRPITAAEVPELRLFEMCVHGVDLDAGIGFADLEPIELLLEIAVRARGEGPVTLVADLPDGRQASFALAGTAATEVRGPAAAVLAWLTDRGPASALSGEPPALEPWG</sequence>
<dbReference type="NCBIfam" id="TIGR03083">
    <property type="entry name" value="maleylpyruvate isomerase family mycothiol-dependent enzyme"/>
    <property type="match status" value="1"/>
</dbReference>
<name>A0ABW2TQI3_9PSEU</name>
<dbReference type="InterPro" id="IPR034660">
    <property type="entry name" value="DinB/YfiT-like"/>
</dbReference>
<organism evidence="2 3">
    <name type="scientific">Actinokineospora soli</name>
    <dbReference type="NCBI Taxonomy" id="1048753"/>
    <lineage>
        <taxon>Bacteria</taxon>
        <taxon>Bacillati</taxon>
        <taxon>Actinomycetota</taxon>
        <taxon>Actinomycetes</taxon>
        <taxon>Pseudonocardiales</taxon>
        <taxon>Pseudonocardiaceae</taxon>
        <taxon>Actinokineospora</taxon>
    </lineage>
</organism>
<feature type="domain" description="Mycothiol-dependent maleylpyruvate isomerase metal-binding" evidence="1">
    <location>
        <begin position="21"/>
        <end position="157"/>
    </location>
</feature>
<reference evidence="3" key="1">
    <citation type="journal article" date="2019" name="Int. J. Syst. Evol. Microbiol.">
        <title>The Global Catalogue of Microorganisms (GCM) 10K type strain sequencing project: providing services to taxonomists for standard genome sequencing and annotation.</title>
        <authorList>
            <consortium name="The Broad Institute Genomics Platform"/>
            <consortium name="The Broad Institute Genome Sequencing Center for Infectious Disease"/>
            <person name="Wu L."/>
            <person name="Ma J."/>
        </authorList>
    </citation>
    <scope>NUCLEOTIDE SEQUENCE [LARGE SCALE GENOMIC DNA]</scope>
    <source>
        <strain evidence="3">JCM 17695</strain>
    </source>
</reference>
<protein>
    <submittedName>
        <fullName evidence="2">Maleylpyruvate isomerase family mycothiol-dependent enzyme</fullName>
    </submittedName>
</protein>
<dbReference type="Proteomes" id="UP001596512">
    <property type="component" value="Unassembled WGS sequence"/>
</dbReference>
<dbReference type="Gene3D" id="3.30.1050.20">
    <property type="match status" value="1"/>
</dbReference>
<evidence type="ECO:0000313" key="3">
    <source>
        <dbReference type="Proteomes" id="UP001596512"/>
    </source>
</evidence>
<dbReference type="InterPro" id="IPR036527">
    <property type="entry name" value="SCP2_sterol-bd_dom_sf"/>
</dbReference>
<evidence type="ECO:0000259" key="1">
    <source>
        <dbReference type="Pfam" id="PF11716"/>
    </source>
</evidence>
<dbReference type="SUPFAM" id="SSF109854">
    <property type="entry name" value="DinB/YfiT-like putative metalloenzymes"/>
    <property type="match status" value="1"/>
</dbReference>
<evidence type="ECO:0000313" key="2">
    <source>
        <dbReference type="EMBL" id="MFC7616040.1"/>
    </source>
</evidence>
<keyword evidence="2" id="KW-0413">Isomerase</keyword>
<accession>A0ABW2TQI3</accession>
<dbReference type="Gene3D" id="1.20.120.450">
    <property type="entry name" value="dinb family like domain"/>
    <property type="match status" value="1"/>
</dbReference>
<dbReference type="EMBL" id="JBHTEY010000004">
    <property type="protein sequence ID" value="MFC7616040.1"/>
    <property type="molecule type" value="Genomic_DNA"/>
</dbReference>
<proteinExistence type="predicted"/>
<dbReference type="GO" id="GO:0016853">
    <property type="term" value="F:isomerase activity"/>
    <property type="evidence" value="ECO:0007669"/>
    <property type="project" value="UniProtKB-KW"/>
</dbReference>